<dbReference type="InterPro" id="IPR001138">
    <property type="entry name" value="Zn2Cys6_DnaBD"/>
</dbReference>
<evidence type="ECO:0000313" key="6">
    <source>
        <dbReference type="EMBL" id="KAH6645320.1"/>
    </source>
</evidence>
<dbReference type="GO" id="GO:0000435">
    <property type="term" value="P:positive regulation of transcription from RNA polymerase II promoter by galactose"/>
    <property type="evidence" value="ECO:0007669"/>
    <property type="project" value="TreeGrafter"/>
</dbReference>
<evidence type="ECO:0000259" key="5">
    <source>
        <dbReference type="PROSITE" id="PS50048"/>
    </source>
</evidence>
<sequence>MDTPDVPAPTVKGRKIHPRISKACQECRRRKVKCDGASMCKNCEQISVACTYRSTTRNRKSAKRAAIAQSHQQPLSFIEGRRNVIDPRTSLHHQEELHLTEPQTRSEKIQTVEEDVSDLQSNTSQTHGDKYSTAGTNCSVSATHLTSAHCMLQLYYGASSNFSFLQQIHHSLSGPANPSRPRDEVEEGGAGLDFYGQRSLFFGTSDASYQLNGHAGISPLTLLSDQLAESFLEDYLNTIYHLHPFQSLSELRRLVKLLYENPQMRNLGTDETAILMAVLAIGATMTTNTLWAEMLAEKAKNIANTLGHVVNLKSVQLSLLLAHYESILGRPNSAYLYLGIAVRKAFAAGLHRDSPTYEANGRKHIQQQERRTTIWCLYFFESLICFALGRPSSIARHEISSPYPDNQPFISALVKLTHVMSEAAASIYAYQQSSLQDLYRKAQNIYRGLQDYALDVQERLGICLTKPSVPTELDVHHIFLQNLYYHTLALTFRPFLVADMDHQKSNVKSGNSSVSRNQSGRPSIESCLWVPEACNHAVDAAFKLIHFIFTAIEQNVMMRGVKFFAFYVEGACFLLIYDVLRDRSAKNRNVSAVKVGLQCLKTMVPGGGMITSNILSIQKLLDTLDEMPLSAAPRVNDSASAGLDQIPSLPDNFGFMTAAPNYVPSQYGAASYPLDTLVNFAAGWATFKDGHYMSQSIVPEPERFNPDLLGQNWEFDNVLNVPGTLF</sequence>
<dbReference type="GeneID" id="70133058"/>
<evidence type="ECO:0000313" key="7">
    <source>
        <dbReference type="Proteomes" id="UP000758603"/>
    </source>
</evidence>
<dbReference type="Pfam" id="PF04082">
    <property type="entry name" value="Fungal_trans"/>
    <property type="match status" value="1"/>
</dbReference>
<dbReference type="InterPro" id="IPR051127">
    <property type="entry name" value="Fungal_SecMet_Regulators"/>
</dbReference>
<dbReference type="SUPFAM" id="SSF57701">
    <property type="entry name" value="Zn2/Cys6 DNA-binding domain"/>
    <property type="match status" value="1"/>
</dbReference>
<keyword evidence="2" id="KW-0805">Transcription regulation</keyword>
<dbReference type="PANTHER" id="PTHR47424">
    <property type="entry name" value="REGULATORY PROTEIN GAL4"/>
    <property type="match status" value="1"/>
</dbReference>
<keyword evidence="4" id="KW-0539">Nucleus</keyword>
<dbReference type="GO" id="GO:0008270">
    <property type="term" value="F:zinc ion binding"/>
    <property type="evidence" value="ECO:0007669"/>
    <property type="project" value="InterPro"/>
</dbReference>
<reference evidence="6" key="1">
    <citation type="journal article" date="2021" name="Nat. Commun.">
        <title>Genetic determinants of endophytism in the Arabidopsis root mycobiome.</title>
        <authorList>
            <person name="Mesny F."/>
            <person name="Miyauchi S."/>
            <person name="Thiergart T."/>
            <person name="Pickel B."/>
            <person name="Atanasova L."/>
            <person name="Karlsson M."/>
            <person name="Huettel B."/>
            <person name="Barry K.W."/>
            <person name="Haridas S."/>
            <person name="Chen C."/>
            <person name="Bauer D."/>
            <person name="Andreopoulos W."/>
            <person name="Pangilinan J."/>
            <person name="LaButti K."/>
            <person name="Riley R."/>
            <person name="Lipzen A."/>
            <person name="Clum A."/>
            <person name="Drula E."/>
            <person name="Henrissat B."/>
            <person name="Kohler A."/>
            <person name="Grigoriev I.V."/>
            <person name="Martin F.M."/>
            <person name="Hacquard S."/>
        </authorList>
    </citation>
    <scope>NUCLEOTIDE SEQUENCE</scope>
    <source>
        <strain evidence="6">MPI-SDFR-AT-0073</strain>
    </source>
</reference>
<dbReference type="Proteomes" id="UP000758603">
    <property type="component" value="Unassembled WGS sequence"/>
</dbReference>
<dbReference type="GO" id="GO:0005634">
    <property type="term" value="C:nucleus"/>
    <property type="evidence" value="ECO:0007669"/>
    <property type="project" value="TreeGrafter"/>
</dbReference>
<name>A0A9P8UBT4_9PEZI</name>
<dbReference type="InterPro" id="IPR007219">
    <property type="entry name" value="XnlR_reg_dom"/>
</dbReference>
<dbReference type="OrthoDB" id="2123952at2759"/>
<dbReference type="SMART" id="SM00066">
    <property type="entry name" value="GAL4"/>
    <property type="match status" value="1"/>
</dbReference>
<dbReference type="SMART" id="SM00906">
    <property type="entry name" value="Fungal_trans"/>
    <property type="match status" value="1"/>
</dbReference>
<gene>
    <name evidence="6" type="ORF">BKA67DRAFT_584781</name>
</gene>
<evidence type="ECO:0000256" key="2">
    <source>
        <dbReference type="ARBA" id="ARBA00023015"/>
    </source>
</evidence>
<dbReference type="Pfam" id="PF00172">
    <property type="entry name" value="Zn_clus"/>
    <property type="match status" value="1"/>
</dbReference>
<organism evidence="6 7">
    <name type="scientific">Truncatella angustata</name>
    <dbReference type="NCBI Taxonomy" id="152316"/>
    <lineage>
        <taxon>Eukaryota</taxon>
        <taxon>Fungi</taxon>
        <taxon>Dikarya</taxon>
        <taxon>Ascomycota</taxon>
        <taxon>Pezizomycotina</taxon>
        <taxon>Sordariomycetes</taxon>
        <taxon>Xylariomycetidae</taxon>
        <taxon>Amphisphaeriales</taxon>
        <taxon>Sporocadaceae</taxon>
        <taxon>Truncatella</taxon>
    </lineage>
</organism>
<dbReference type="RefSeq" id="XP_045951834.1">
    <property type="nucleotide sequence ID" value="XM_046104167.1"/>
</dbReference>
<dbReference type="PROSITE" id="PS50048">
    <property type="entry name" value="ZN2_CY6_FUNGAL_2"/>
    <property type="match status" value="1"/>
</dbReference>
<protein>
    <submittedName>
        <fullName evidence="6">Fungal-specific transcription factor domain-containing protein</fullName>
    </submittedName>
</protein>
<dbReference type="PROSITE" id="PS00463">
    <property type="entry name" value="ZN2_CY6_FUNGAL_1"/>
    <property type="match status" value="1"/>
</dbReference>
<comment type="caution">
    <text evidence="6">The sequence shown here is derived from an EMBL/GenBank/DDBJ whole genome shotgun (WGS) entry which is preliminary data.</text>
</comment>
<dbReference type="AlphaFoldDB" id="A0A9P8UBT4"/>
<feature type="domain" description="Zn(2)-C6 fungal-type" evidence="5">
    <location>
        <begin position="23"/>
        <end position="52"/>
    </location>
</feature>
<dbReference type="EMBL" id="JAGPXC010000011">
    <property type="protein sequence ID" value="KAH6645320.1"/>
    <property type="molecule type" value="Genomic_DNA"/>
</dbReference>
<dbReference type="Gene3D" id="4.10.240.10">
    <property type="entry name" value="Zn(2)-C6 fungal-type DNA-binding domain"/>
    <property type="match status" value="1"/>
</dbReference>
<proteinExistence type="predicted"/>
<dbReference type="CDD" id="cd12148">
    <property type="entry name" value="fungal_TF_MHR"/>
    <property type="match status" value="1"/>
</dbReference>
<keyword evidence="3" id="KW-0804">Transcription</keyword>
<dbReference type="InterPro" id="IPR036864">
    <property type="entry name" value="Zn2-C6_fun-type_DNA-bd_sf"/>
</dbReference>
<evidence type="ECO:0000256" key="4">
    <source>
        <dbReference type="ARBA" id="ARBA00023242"/>
    </source>
</evidence>
<accession>A0A9P8UBT4</accession>
<evidence type="ECO:0000256" key="1">
    <source>
        <dbReference type="ARBA" id="ARBA00022723"/>
    </source>
</evidence>
<dbReference type="GO" id="GO:0000981">
    <property type="term" value="F:DNA-binding transcription factor activity, RNA polymerase II-specific"/>
    <property type="evidence" value="ECO:0007669"/>
    <property type="project" value="InterPro"/>
</dbReference>
<dbReference type="CDD" id="cd00067">
    <property type="entry name" value="GAL4"/>
    <property type="match status" value="1"/>
</dbReference>
<keyword evidence="1" id="KW-0479">Metal-binding</keyword>
<dbReference type="GO" id="GO:0000978">
    <property type="term" value="F:RNA polymerase II cis-regulatory region sequence-specific DNA binding"/>
    <property type="evidence" value="ECO:0007669"/>
    <property type="project" value="TreeGrafter"/>
</dbReference>
<keyword evidence="7" id="KW-1185">Reference proteome</keyword>
<dbReference type="GO" id="GO:0006351">
    <property type="term" value="P:DNA-templated transcription"/>
    <property type="evidence" value="ECO:0007669"/>
    <property type="project" value="InterPro"/>
</dbReference>
<dbReference type="PANTHER" id="PTHR47424:SF15">
    <property type="entry name" value="ZN(II)2CYS6 TRANSCRIPTION FACTOR (EUROFUNG)"/>
    <property type="match status" value="1"/>
</dbReference>
<evidence type="ECO:0000256" key="3">
    <source>
        <dbReference type="ARBA" id="ARBA00023163"/>
    </source>
</evidence>